<comment type="caution">
    <text evidence="5">The sequence shown here is derived from an EMBL/GenBank/DDBJ whole genome shotgun (WGS) entry which is preliminary data.</text>
</comment>
<evidence type="ECO:0000256" key="1">
    <source>
        <dbReference type="ARBA" id="ARBA00023015"/>
    </source>
</evidence>
<reference evidence="5" key="1">
    <citation type="journal article" date="2014" name="Int. J. Syst. Evol. Microbiol.">
        <title>Complete genome sequence of Corynebacterium casei LMG S-19264T (=DSM 44701T), isolated from a smear-ripened cheese.</title>
        <authorList>
            <consortium name="US DOE Joint Genome Institute (JGI-PGF)"/>
            <person name="Walter F."/>
            <person name="Albersmeier A."/>
            <person name="Kalinowski J."/>
            <person name="Ruckert C."/>
        </authorList>
    </citation>
    <scope>NUCLEOTIDE SEQUENCE</scope>
    <source>
        <strain evidence="5">CGMCC 1.15794</strain>
    </source>
</reference>
<protein>
    <submittedName>
        <fullName evidence="5">LacI family transcriptional regulator</fullName>
    </submittedName>
</protein>
<keyword evidence="1" id="KW-0805">Transcription regulation</keyword>
<dbReference type="SUPFAM" id="SSF47413">
    <property type="entry name" value="lambda repressor-like DNA-binding domains"/>
    <property type="match status" value="1"/>
</dbReference>
<dbReference type="Pfam" id="PF00356">
    <property type="entry name" value="LacI"/>
    <property type="match status" value="1"/>
</dbReference>
<dbReference type="PANTHER" id="PTHR30146:SF109">
    <property type="entry name" value="HTH-TYPE TRANSCRIPTIONAL REGULATOR GALS"/>
    <property type="match status" value="1"/>
</dbReference>
<proteinExistence type="predicted"/>
<evidence type="ECO:0000256" key="2">
    <source>
        <dbReference type="ARBA" id="ARBA00023125"/>
    </source>
</evidence>
<accession>A0A917IGA2</accession>
<dbReference type="PROSITE" id="PS50932">
    <property type="entry name" value="HTH_LACI_2"/>
    <property type="match status" value="1"/>
</dbReference>
<dbReference type="AlphaFoldDB" id="A0A917IGA2"/>
<sequence length="340" mass="36388">MPRRVTIDDVARLAGVHKATVSRALNEATRSQVRAATVERVRAAADELGYVPDVVARGLRTKTSMTIGVIIPDLMNPIFPPIVRGIEHVLQPRGYTALLANTDGRDAVELAAFESLVQRRVDGFIVATGRLGAQPAVERAHRDGVFAVMVNREAGSAPYPVVTNDSESGMAAAVQHLVDLGHRRIAHLAGPRDFSTTRARADAFAAAARELPGVRTRVVDAGALTTEAGQRAMDELLARGARRPTAIIGGNDLVALGAIRSLHAHGLRVPEDVSVVGFNDMPFAADFSPSLTTVRVPLREMGMESARLLLAAIEMRQLDARTIRIPVSLVVRDSTGPCCE</sequence>
<evidence type="ECO:0000259" key="4">
    <source>
        <dbReference type="PROSITE" id="PS50932"/>
    </source>
</evidence>
<keyword evidence="6" id="KW-1185">Reference proteome</keyword>
<dbReference type="GO" id="GO:0003700">
    <property type="term" value="F:DNA-binding transcription factor activity"/>
    <property type="evidence" value="ECO:0007669"/>
    <property type="project" value="TreeGrafter"/>
</dbReference>
<dbReference type="InterPro" id="IPR000843">
    <property type="entry name" value="HTH_LacI"/>
</dbReference>
<dbReference type="Pfam" id="PF13377">
    <property type="entry name" value="Peripla_BP_3"/>
    <property type="match status" value="1"/>
</dbReference>
<dbReference type="PANTHER" id="PTHR30146">
    <property type="entry name" value="LACI-RELATED TRANSCRIPTIONAL REPRESSOR"/>
    <property type="match status" value="1"/>
</dbReference>
<dbReference type="EMBL" id="BMJY01000006">
    <property type="protein sequence ID" value="GGH43655.1"/>
    <property type="molecule type" value="Genomic_DNA"/>
</dbReference>
<dbReference type="InterPro" id="IPR010982">
    <property type="entry name" value="Lambda_DNA-bd_dom_sf"/>
</dbReference>
<dbReference type="RefSeq" id="WP_188755925.1">
    <property type="nucleotide sequence ID" value="NZ_BMJY01000006.1"/>
</dbReference>
<evidence type="ECO:0000256" key="3">
    <source>
        <dbReference type="ARBA" id="ARBA00023163"/>
    </source>
</evidence>
<dbReference type="InterPro" id="IPR046335">
    <property type="entry name" value="LacI/GalR-like_sensor"/>
</dbReference>
<dbReference type="Gene3D" id="1.10.260.40">
    <property type="entry name" value="lambda repressor-like DNA-binding domains"/>
    <property type="match status" value="1"/>
</dbReference>
<dbReference type="InterPro" id="IPR028082">
    <property type="entry name" value="Peripla_BP_I"/>
</dbReference>
<dbReference type="Proteomes" id="UP000657592">
    <property type="component" value="Unassembled WGS sequence"/>
</dbReference>
<dbReference type="Gene3D" id="3.40.50.2300">
    <property type="match status" value="2"/>
</dbReference>
<dbReference type="GO" id="GO:0000976">
    <property type="term" value="F:transcription cis-regulatory region binding"/>
    <property type="evidence" value="ECO:0007669"/>
    <property type="project" value="TreeGrafter"/>
</dbReference>
<dbReference type="SUPFAM" id="SSF53822">
    <property type="entry name" value="Periplasmic binding protein-like I"/>
    <property type="match status" value="1"/>
</dbReference>
<evidence type="ECO:0000313" key="5">
    <source>
        <dbReference type="EMBL" id="GGH43655.1"/>
    </source>
</evidence>
<dbReference type="CDD" id="cd01392">
    <property type="entry name" value="HTH_LacI"/>
    <property type="match status" value="1"/>
</dbReference>
<dbReference type="CDD" id="cd06267">
    <property type="entry name" value="PBP1_LacI_sugar_binding-like"/>
    <property type="match status" value="1"/>
</dbReference>
<dbReference type="PRINTS" id="PR00036">
    <property type="entry name" value="HTHLACI"/>
</dbReference>
<keyword evidence="2" id="KW-0238">DNA-binding</keyword>
<feature type="domain" description="HTH lacI-type" evidence="4">
    <location>
        <begin position="5"/>
        <end position="61"/>
    </location>
</feature>
<keyword evidence="3" id="KW-0804">Transcription</keyword>
<evidence type="ECO:0000313" key="6">
    <source>
        <dbReference type="Proteomes" id="UP000657592"/>
    </source>
</evidence>
<organism evidence="5 6">
    <name type="scientific">Microbacterium album</name>
    <dbReference type="NCBI Taxonomy" id="2053191"/>
    <lineage>
        <taxon>Bacteria</taxon>
        <taxon>Bacillati</taxon>
        <taxon>Actinomycetota</taxon>
        <taxon>Actinomycetes</taxon>
        <taxon>Micrococcales</taxon>
        <taxon>Microbacteriaceae</taxon>
        <taxon>Microbacterium</taxon>
    </lineage>
</organism>
<dbReference type="SMART" id="SM00354">
    <property type="entry name" value="HTH_LACI"/>
    <property type="match status" value="1"/>
</dbReference>
<reference evidence="5" key="2">
    <citation type="submission" date="2020-09" db="EMBL/GenBank/DDBJ databases">
        <authorList>
            <person name="Sun Q."/>
            <person name="Zhou Y."/>
        </authorList>
    </citation>
    <scope>NUCLEOTIDE SEQUENCE</scope>
    <source>
        <strain evidence="5">CGMCC 1.15794</strain>
    </source>
</reference>
<name>A0A917IGA2_9MICO</name>
<gene>
    <name evidence="5" type="ORF">GCM10010921_17760</name>
</gene>